<feature type="domain" description="YchJ-like middle NTF2-like" evidence="3">
    <location>
        <begin position="39"/>
        <end position="133"/>
    </location>
</feature>
<proteinExistence type="inferred from homology"/>
<dbReference type="PANTHER" id="PTHR33747">
    <property type="entry name" value="UPF0225 PROTEIN SCO1677"/>
    <property type="match status" value="1"/>
</dbReference>
<evidence type="ECO:0000256" key="1">
    <source>
        <dbReference type="ARBA" id="ARBA00010839"/>
    </source>
</evidence>
<dbReference type="InterPro" id="IPR032710">
    <property type="entry name" value="NTF2-like_dom_sf"/>
</dbReference>
<dbReference type="SUPFAM" id="SSF54427">
    <property type="entry name" value="NTF2-like"/>
    <property type="match status" value="1"/>
</dbReference>
<gene>
    <name evidence="4" type="ORF">HCX48_09610</name>
</gene>
<dbReference type="RefSeq" id="WP_167681989.1">
    <property type="nucleotide sequence ID" value="NZ_JAATWB010000006.1"/>
</dbReference>
<dbReference type="HAMAP" id="MF_00612">
    <property type="entry name" value="UPF0225"/>
    <property type="match status" value="1"/>
</dbReference>
<dbReference type="Pfam" id="PF17775">
    <property type="entry name" value="YchJ_M-like"/>
    <property type="match status" value="1"/>
</dbReference>
<dbReference type="InterPro" id="IPR023006">
    <property type="entry name" value="YchJ-like"/>
</dbReference>
<evidence type="ECO:0000256" key="2">
    <source>
        <dbReference type="HAMAP-Rule" id="MF_00612"/>
    </source>
</evidence>
<dbReference type="PANTHER" id="PTHR33747:SF1">
    <property type="entry name" value="ADENYLATE CYCLASE-ASSOCIATED CAP C-TERMINAL DOMAIN-CONTAINING PROTEIN"/>
    <property type="match status" value="1"/>
</dbReference>
<dbReference type="Pfam" id="PF02810">
    <property type="entry name" value="SEC-C"/>
    <property type="match status" value="1"/>
</dbReference>
<evidence type="ECO:0000259" key="3">
    <source>
        <dbReference type="Pfam" id="PF17775"/>
    </source>
</evidence>
<dbReference type="Gene3D" id="3.10.450.50">
    <property type="match status" value="1"/>
</dbReference>
<sequence>MKKAASTLSPTSSLPCPCHSARPYAECCGPLHAGAAAADAERLMRSRYAAYSLRLADYVLATWHESTRPASLDWENDPPQKWIGLDIRRHAQTGEATAEVEFIARCRVGGRAHRLHETSRFVCEAGRWYYVDGDVDAPAA</sequence>
<dbReference type="EMBL" id="JAATWB010000006">
    <property type="protein sequence ID" value="NJA89476.1"/>
    <property type="molecule type" value="Genomic_DNA"/>
</dbReference>
<organism evidence="4 5">
    <name type="scientific">Rhodocyclus gracilis</name>
    <dbReference type="NCBI Taxonomy" id="2929842"/>
    <lineage>
        <taxon>Bacteria</taxon>
        <taxon>Pseudomonadati</taxon>
        <taxon>Pseudomonadota</taxon>
        <taxon>Betaproteobacteria</taxon>
        <taxon>Rhodocyclales</taxon>
        <taxon>Rhodocyclaceae</taxon>
        <taxon>Rhodocyclus</taxon>
    </lineage>
</organism>
<keyword evidence="5" id="KW-1185">Reference proteome</keyword>
<dbReference type="InterPro" id="IPR004027">
    <property type="entry name" value="SEC_C_motif"/>
</dbReference>
<comment type="similarity">
    <text evidence="1 2">Belongs to the UPF0225 family.</text>
</comment>
<reference evidence="5" key="1">
    <citation type="submission" date="2020-03" db="EMBL/GenBank/DDBJ databases">
        <title>Whole-genome sequence of the purple nonsulfur bacterium Rhodocyclus tenuis DSM112.</title>
        <authorList>
            <person name="Kyndt J.A."/>
            <person name="Meyer T.E."/>
        </authorList>
    </citation>
    <scope>NUCLEOTIDE SEQUENCE [LARGE SCALE GENOMIC DNA]</scope>
    <source>
        <strain evidence="5">DSM 112</strain>
    </source>
</reference>
<evidence type="ECO:0000313" key="4">
    <source>
        <dbReference type="EMBL" id="NJA89476.1"/>
    </source>
</evidence>
<accession>A0ABX0WL31</accession>
<dbReference type="InterPro" id="IPR048469">
    <property type="entry name" value="YchJ-like_M"/>
</dbReference>
<dbReference type="Proteomes" id="UP000720344">
    <property type="component" value="Unassembled WGS sequence"/>
</dbReference>
<protein>
    <recommendedName>
        <fullName evidence="2">UPF0225 protein HCX48_09610</fullName>
    </recommendedName>
</protein>
<evidence type="ECO:0000313" key="5">
    <source>
        <dbReference type="Proteomes" id="UP000720344"/>
    </source>
</evidence>
<comment type="caution">
    <text evidence="4">The sequence shown here is derived from an EMBL/GenBank/DDBJ whole genome shotgun (WGS) entry which is preliminary data.</text>
</comment>
<name>A0ABX0WL31_9RHOO</name>